<reference evidence="1 2" key="1">
    <citation type="submission" date="2018-07" db="EMBL/GenBank/DDBJ databases">
        <title>The draft genome of Phyllobacterium salinisoli.</title>
        <authorList>
            <person name="Liu L."/>
            <person name="Li L."/>
            <person name="Zhang X."/>
            <person name="Liang L."/>
        </authorList>
    </citation>
    <scope>NUCLEOTIDE SEQUENCE [LARGE SCALE GENOMIC DNA]</scope>
    <source>
        <strain evidence="1 2">LLAN61</strain>
    </source>
</reference>
<gene>
    <name evidence="1" type="ORF">DUT91_16930</name>
</gene>
<sequence length="66" mass="8312">MPPVRPRMTAYLPLFTPFRRLSRRCKRLERREKIVRIKRARIIFDQFSQITRLGDYITKIRYRRHH</sequence>
<proteinExistence type="predicted"/>
<dbReference type="AlphaFoldDB" id="A0A368K3K5"/>
<dbReference type="EMBL" id="QOZG01000007">
    <property type="protein sequence ID" value="RCS22580.1"/>
    <property type="molecule type" value="Genomic_DNA"/>
</dbReference>
<name>A0A368K3K5_9HYPH</name>
<dbReference type="Proteomes" id="UP000253420">
    <property type="component" value="Unassembled WGS sequence"/>
</dbReference>
<evidence type="ECO:0000313" key="2">
    <source>
        <dbReference type="Proteomes" id="UP000253420"/>
    </source>
</evidence>
<accession>A0A368K3K5</accession>
<protein>
    <submittedName>
        <fullName evidence="1">Uncharacterized protein</fullName>
    </submittedName>
</protein>
<organism evidence="1 2">
    <name type="scientific">Phyllobacterium salinisoli</name>
    <dbReference type="NCBI Taxonomy" id="1899321"/>
    <lineage>
        <taxon>Bacteria</taxon>
        <taxon>Pseudomonadati</taxon>
        <taxon>Pseudomonadota</taxon>
        <taxon>Alphaproteobacteria</taxon>
        <taxon>Hyphomicrobiales</taxon>
        <taxon>Phyllobacteriaceae</taxon>
        <taxon>Phyllobacterium</taxon>
    </lineage>
</organism>
<comment type="caution">
    <text evidence="1">The sequence shown here is derived from an EMBL/GenBank/DDBJ whole genome shotgun (WGS) entry which is preliminary data.</text>
</comment>
<evidence type="ECO:0000313" key="1">
    <source>
        <dbReference type="EMBL" id="RCS22580.1"/>
    </source>
</evidence>
<keyword evidence="2" id="KW-1185">Reference proteome</keyword>